<evidence type="ECO:0000256" key="3">
    <source>
        <dbReference type="ARBA" id="ARBA00023015"/>
    </source>
</evidence>
<keyword evidence="4" id="KW-0804">Transcription</keyword>
<dbReference type="Pfam" id="PF11754">
    <property type="entry name" value="Velvet"/>
    <property type="match status" value="1"/>
</dbReference>
<organism evidence="8 9">
    <name type="scientific">Filobasidium floriforme</name>
    <dbReference type="NCBI Taxonomy" id="5210"/>
    <lineage>
        <taxon>Eukaryota</taxon>
        <taxon>Fungi</taxon>
        <taxon>Dikarya</taxon>
        <taxon>Basidiomycota</taxon>
        <taxon>Agaricomycotina</taxon>
        <taxon>Tremellomycetes</taxon>
        <taxon>Filobasidiales</taxon>
        <taxon>Filobasidiaceae</taxon>
        <taxon>Filobasidium</taxon>
    </lineage>
</organism>
<feature type="region of interest" description="Disordered" evidence="6">
    <location>
        <begin position="346"/>
        <end position="438"/>
    </location>
</feature>
<gene>
    <name evidence="8" type="ORF">FFLO_02155</name>
</gene>
<keyword evidence="5" id="KW-0539">Nucleus</keyword>
<evidence type="ECO:0000256" key="6">
    <source>
        <dbReference type="SAM" id="MobiDB-lite"/>
    </source>
</evidence>
<dbReference type="AlphaFoldDB" id="A0A8K0JQ24"/>
<evidence type="ECO:0000313" key="8">
    <source>
        <dbReference type="EMBL" id="KAG7562375.1"/>
    </source>
</evidence>
<keyword evidence="3" id="KW-0805">Transcription regulation</keyword>
<evidence type="ECO:0000256" key="2">
    <source>
        <dbReference type="ARBA" id="ARBA00022969"/>
    </source>
</evidence>
<feature type="domain" description="Velvet" evidence="7">
    <location>
        <begin position="1"/>
        <end position="136"/>
    </location>
</feature>
<dbReference type="InterPro" id="IPR037525">
    <property type="entry name" value="Velvet_dom"/>
</dbReference>
<keyword evidence="2" id="KW-0749">Sporulation</keyword>
<dbReference type="PANTHER" id="PTHR33572:SF18">
    <property type="entry name" value="SPORE DEVELOPMENT REGULATOR VOSA"/>
    <property type="match status" value="1"/>
</dbReference>
<feature type="compositionally biased region" description="Basic and acidic residues" evidence="6">
    <location>
        <begin position="224"/>
        <end position="239"/>
    </location>
</feature>
<comment type="caution">
    <text evidence="8">The sequence shown here is derived from an EMBL/GenBank/DDBJ whole genome shotgun (WGS) entry which is preliminary data.</text>
</comment>
<dbReference type="PANTHER" id="PTHR33572">
    <property type="entry name" value="SPORE DEVELOPMENT REGULATOR VOSA"/>
    <property type="match status" value="1"/>
</dbReference>
<comment type="subcellular location">
    <subcellularLocation>
        <location evidence="1">Nucleus</location>
    </subcellularLocation>
</comment>
<dbReference type="Proteomes" id="UP000812966">
    <property type="component" value="Unassembled WGS sequence"/>
</dbReference>
<dbReference type="InterPro" id="IPR038491">
    <property type="entry name" value="Velvet_dom_sf"/>
</dbReference>
<dbReference type="GO" id="GO:0005634">
    <property type="term" value="C:nucleus"/>
    <property type="evidence" value="ECO:0007669"/>
    <property type="project" value="UniProtKB-SubCell"/>
</dbReference>
<feature type="region of interest" description="Disordered" evidence="6">
    <location>
        <begin position="133"/>
        <end position="239"/>
    </location>
</feature>
<dbReference type="GO" id="GO:0030435">
    <property type="term" value="P:sporulation resulting in formation of a cellular spore"/>
    <property type="evidence" value="ECO:0007669"/>
    <property type="project" value="UniProtKB-KW"/>
</dbReference>
<evidence type="ECO:0000256" key="4">
    <source>
        <dbReference type="ARBA" id="ARBA00023163"/>
    </source>
</evidence>
<dbReference type="PROSITE" id="PS51821">
    <property type="entry name" value="VELVET"/>
    <property type="match status" value="1"/>
</dbReference>
<accession>A0A8K0JQ24</accession>
<dbReference type="EMBL" id="JABELV010000033">
    <property type="protein sequence ID" value="KAG7562375.1"/>
    <property type="molecule type" value="Genomic_DNA"/>
</dbReference>
<reference evidence="8" key="1">
    <citation type="submission" date="2020-04" db="EMBL/GenBank/DDBJ databases">
        <title>Analysis of mating type loci in Filobasidium floriforme.</title>
        <authorList>
            <person name="Nowrousian M."/>
        </authorList>
    </citation>
    <scope>NUCLEOTIDE SEQUENCE</scope>
    <source>
        <strain evidence="8">CBS 6242</strain>
    </source>
</reference>
<dbReference type="InterPro" id="IPR021740">
    <property type="entry name" value="Velvet"/>
</dbReference>
<evidence type="ECO:0000313" key="9">
    <source>
        <dbReference type="Proteomes" id="UP000812966"/>
    </source>
</evidence>
<proteinExistence type="predicted"/>
<keyword evidence="9" id="KW-1185">Reference proteome</keyword>
<name>A0A8K0JQ24_9TREE</name>
<dbReference type="Gene3D" id="2.60.40.3960">
    <property type="entry name" value="Velvet domain"/>
    <property type="match status" value="1"/>
</dbReference>
<evidence type="ECO:0000259" key="7">
    <source>
        <dbReference type="PROSITE" id="PS51821"/>
    </source>
</evidence>
<evidence type="ECO:0000256" key="1">
    <source>
        <dbReference type="ARBA" id="ARBA00004123"/>
    </source>
</evidence>
<protein>
    <recommendedName>
        <fullName evidence="7">Velvet domain-containing protein</fullName>
    </recommendedName>
</protein>
<evidence type="ECO:0000256" key="5">
    <source>
        <dbReference type="ARBA" id="ARBA00023242"/>
    </source>
</evidence>
<feature type="compositionally biased region" description="Polar residues" evidence="6">
    <location>
        <begin position="379"/>
        <end position="390"/>
    </location>
</feature>
<sequence>MVVASVRVRAIVVSATPTVQRNKPSDHSDPFDFEERRLAQGADATTGETTQGLDQLQDLYGQMGVFAVFGKLSVRVPGVFRLRFELFETISGQERGLAACVSEPFEVFSPKQFKGMKESTALTRHFASQGFKIKLRQDGAAGRGGRKRKAADGNGGNEGNRRPPARTRPKLAEAGGDVPGSAMAVMRIDPVQSRRSSGSAMGRQDGGAEDYMDGYMDGTGDEPIPTHESGEPSHSISRADGKVLLPPIGRVLKRSSIWSGIPLDAEPTTTSTVDADEDVRLVGGVAFEDGIRYGGDDGGLPPMSFGRLPSMLSEGILPTTPGGYMGPSDPANFSLKRFAAPVNSHNNNPVAPHADNLYDQLDGSSNRPPALSTRPFMPVSSSHPPLQNHYSGYDDREAFSSAVPRKPFNLAIPTPRKVEEDGEGPPTASSSSSFRMGQ</sequence>
<feature type="compositionally biased region" description="Polar residues" evidence="6">
    <location>
        <begin position="427"/>
        <end position="438"/>
    </location>
</feature>